<name>A0AAD9P9G3_RIDPI</name>
<dbReference type="AlphaFoldDB" id="A0AAD9P9G3"/>
<reference evidence="1" key="1">
    <citation type="journal article" date="2023" name="Mol. Biol. Evol.">
        <title>Third-Generation Sequencing Reveals the Adaptive Role of the Epigenome in Three Deep-Sea Polychaetes.</title>
        <authorList>
            <person name="Perez M."/>
            <person name="Aroh O."/>
            <person name="Sun Y."/>
            <person name="Lan Y."/>
            <person name="Juniper S.K."/>
            <person name="Young C.R."/>
            <person name="Angers B."/>
            <person name="Qian P.Y."/>
        </authorList>
    </citation>
    <scope>NUCLEOTIDE SEQUENCE</scope>
    <source>
        <strain evidence="1">R07B-5</strain>
    </source>
</reference>
<dbReference type="EMBL" id="JAODUO010000080">
    <property type="protein sequence ID" value="KAK2190427.1"/>
    <property type="molecule type" value="Genomic_DNA"/>
</dbReference>
<dbReference type="Proteomes" id="UP001209878">
    <property type="component" value="Unassembled WGS sequence"/>
</dbReference>
<comment type="caution">
    <text evidence="1">The sequence shown here is derived from an EMBL/GenBank/DDBJ whole genome shotgun (WGS) entry which is preliminary data.</text>
</comment>
<keyword evidence="2" id="KW-1185">Reference proteome</keyword>
<gene>
    <name evidence="1" type="ORF">NP493_80g03044</name>
</gene>
<sequence length="49" mass="5869">MVQCNQQYKDCMFECEAESMQWLTVNMEKICKGVYMGCIHECDRFLTIH</sequence>
<proteinExistence type="predicted"/>
<accession>A0AAD9P9G3</accession>
<evidence type="ECO:0000313" key="1">
    <source>
        <dbReference type="EMBL" id="KAK2190427.1"/>
    </source>
</evidence>
<evidence type="ECO:0000313" key="2">
    <source>
        <dbReference type="Proteomes" id="UP001209878"/>
    </source>
</evidence>
<protein>
    <submittedName>
        <fullName evidence="1">Uncharacterized protein</fullName>
    </submittedName>
</protein>
<organism evidence="1 2">
    <name type="scientific">Ridgeia piscesae</name>
    <name type="common">Tubeworm</name>
    <dbReference type="NCBI Taxonomy" id="27915"/>
    <lineage>
        <taxon>Eukaryota</taxon>
        <taxon>Metazoa</taxon>
        <taxon>Spiralia</taxon>
        <taxon>Lophotrochozoa</taxon>
        <taxon>Annelida</taxon>
        <taxon>Polychaeta</taxon>
        <taxon>Sedentaria</taxon>
        <taxon>Canalipalpata</taxon>
        <taxon>Sabellida</taxon>
        <taxon>Siboglinidae</taxon>
        <taxon>Ridgeia</taxon>
    </lineage>
</organism>